<dbReference type="Proteomes" id="UP000252038">
    <property type="component" value="Chromosome"/>
</dbReference>
<accession>A0A344UCE4</accession>
<gene>
    <name evidence="1" type="ORF">DK843_00625</name>
</gene>
<dbReference type="RefSeq" id="WP_114072230.1">
    <property type="nucleotide sequence ID" value="NZ_CP029554.1"/>
</dbReference>
<evidence type="ECO:0000313" key="2">
    <source>
        <dbReference type="Proteomes" id="UP000252038"/>
    </source>
</evidence>
<dbReference type="AlphaFoldDB" id="A0A344UCE4"/>
<reference evidence="1 2" key="1">
    <citation type="submission" date="2018-05" db="EMBL/GenBank/DDBJ databases">
        <title>Genome sequencing, assembly and analysis of the novel insecticidal bacterium, Chromobacterium phragmitis.</title>
        <authorList>
            <person name="Sparks M.E."/>
            <person name="Blackburn M.B."/>
            <person name="Gundersen-Rindal D.E."/>
        </authorList>
    </citation>
    <scope>NUCLEOTIDE SEQUENCE [LARGE SCALE GENOMIC DNA]</scope>
    <source>
        <strain evidence="1">IIBBL 274-1</strain>
    </source>
</reference>
<organism evidence="1 2">
    <name type="scientific">Chromobacterium phragmitis</name>
    <dbReference type="NCBI Taxonomy" id="2202141"/>
    <lineage>
        <taxon>Bacteria</taxon>
        <taxon>Pseudomonadati</taxon>
        <taxon>Pseudomonadota</taxon>
        <taxon>Betaproteobacteria</taxon>
        <taxon>Neisseriales</taxon>
        <taxon>Chromobacteriaceae</taxon>
        <taxon>Chromobacterium</taxon>
    </lineage>
</organism>
<protein>
    <submittedName>
        <fullName evidence="1">Uncharacterized protein</fullName>
    </submittedName>
</protein>
<name>A0A344UCE4_9NEIS</name>
<proteinExistence type="predicted"/>
<sequence length="85" mass="9558">MNQQTLEEASALMISVSKADLEYHEECLSVFVQALRASETDADFVISCINKSGYWVGSAQEAKDLLQEFRSIYIREFWKATGSTA</sequence>
<evidence type="ECO:0000313" key="1">
    <source>
        <dbReference type="EMBL" id="AXE32942.1"/>
    </source>
</evidence>
<dbReference type="EMBL" id="CP029554">
    <property type="protein sequence ID" value="AXE32942.1"/>
    <property type="molecule type" value="Genomic_DNA"/>
</dbReference>
<dbReference type="KEGG" id="chrb:DK843_00625"/>